<evidence type="ECO:0000313" key="1">
    <source>
        <dbReference type="EMBL" id="KAJ9081216.1"/>
    </source>
</evidence>
<accession>A0ACC2U367</accession>
<keyword evidence="2" id="KW-1185">Reference proteome</keyword>
<dbReference type="Proteomes" id="UP001165960">
    <property type="component" value="Unassembled WGS sequence"/>
</dbReference>
<comment type="caution">
    <text evidence="1">The sequence shown here is derived from an EMBL/GenBank/DDBJ whole genome shotgun (WGS) entry which is preliminary data.</text>
</comment>
<reference evidence="1" key="1">
    <citation type="submission" date="2022-04" db="EMBL/GenBank/DDBJ databases">
        <title>Genome of the entomopathogenic fungus Entomophthora muscae.</title>
        <authorList>
            <person name="Elya C."/>
            <person name="Lovett B.R."/>
            <person name="Lee E."/>
            <person name="Macias A.M."/>
            <person name="Hajek A.E."/>
            <person name="De Bivort B.L."/>
            <person name="Kasson M.T."/>
            <person name="De Fine Licht H.H."/>
            <person name="Stajich J.E."/>
        </authorList>
    </citation>
    <scope>NUCLEOTIDE SEQUENCE</scope>
    <source>
        <strain evidence="1">Berkeley</strain>
    </source>
</reference>
<proteinExistence type="predicted"/>
<name>A0ACC2U367_9FUNG</name>
<organism evidence="1 2">
    <name type="scientific">Entomophthora muscae</name>
    <dbReference type="NCBI Taxonomy" id="34485"/>
    <lineage>
        <taxon>Eukaryota</taxon>
        <taxon>Fungi</taxon>
        <taxon>Fungi incertae sedis</taxon>
        <taxon>Zoopagomycota</taxon>
        <taxon>Entomophthoromycotina</taxon>
        <taxon>Entomophthoromycetes</taxon>
        <taxon>Entomophthorales</taxon>
        <taxon>Entomophthoraceae</taxon>
        <taxon>Entomophthora</taxon>
    </lineage>
</organism>
<sequence>MYDNMEDFLVDCLILAVCYTSISGLGRLLDTCFQIELPIMHWSSLDHYKQRTWARCILVMATILRELDTGLAIGSRQRRVDAPANIVKEDKEYIPRQTQHVASSKHVTCSFSQHYACCGKRISVEVPSRRIPQTVTKDISNHNLTSNEEVDESEKSNKAEEGSPSENLDQ</sequence>
<evidence type="ECO:0000313" key="2">
    <source>
        <dbReference type="Proteomes" id="UP001165960"/>
    </source>
</evidence>
<gene>
    <name evidence="1" type="ORF">DSO57_1017060</name>
</gene>
<dbReference type="EMBL" id="QTSX02001491">
    <property type="protein sequence ID" value="KAJ9081216.1"/>
    <property type="molecule type" value="Genomic_DNA"/>
</dbReference>
<protein>
    <submittedName>
        <fullName evidence="1">Uncharacterized protein</fullName>
    </submittedName>
</protein>